<comment type="caution">
    <text evidence="1">The sequence shown here is derived from an EMBL/GenBank/DDBJ whole genome shotgun (WGS) entry which is preliminary data.</text>
</comment>
<reference evidence="1 2" key="1">
    <citation type="submission" date="2020-06" db="EMBL/GenBank/DDBJ databases">
        <title>Actinokineospora xiongansis sp. nov., isolated from soil of Baiyangdian.</title>
        <authorList>
            <person name="Zhang X."/>
        </authorList>
    </citation>
    <scope>NUCLEOTIDE SEQUENCE [LARGE SCALE GENOMIC DNA]</scope>
    <source>
        <strain evidence="1 2">HBU206404</strain>
    </source>
</reference>
<gene>
    <name evidence="1" type="ORF">GPZ80_27290</name>
</gene>
<evidence type="ECO:0000313" key="2">
    <source>
        <dbReference type="Proteomes" id="UP000734823"/>
    </source>
</evidence>
<sequence length="106" mass="11755">MSAKTSSSAIDWWGERLNQFFGALTDPATFTDTSGVYVPVKHIQGITSAEQVFRRITSIQVAHRDIAPRRALFFSALDALERLTARNIETHCSLAFATKPWTDSGP</sequence>
<accession>A0ABR7LDT9</accession>
<keyword evidence="2" id="KW-1185">Reference proteome</keyword>
<dbReference type="EMBL" id="JABVED010000021">
    <property type="protein sequence ID" value="MBC6450871.1"/>
    <property type="molecule type" value="Genomic_DNA"/>
</dbReference>
<name>A0ABR7LDT9_9PSEU</name>
<evidence type="ECO:0000313" key="1">
    <source>
        <dbReference type="EMBL" id="MBC6450871.1"/>
    </source>
</evidence>
<proteinExistence type="predicted"/>
<dbReference type="Proteomes" id="UP000734823">
    <property type="component" value="Unassembled WGS sequence"/>
</dbReference>
<dbReference type="RefSeq" id="WP_187223955.1">
    <property type="nucleotide sequence ID" value="NZ_JABVED010000021.1"/>
</dbReference>
<organism evidence="1 2">
    <name type="scientific">Actinokineospora xionganensis</name>
    <dbReference type="NCBI Taxonomy" id="2684470"/>
    <lineage>
        <taxon>Bacteria</taxon>
        <taxon>Bacillati</taxon>
        <taxon>Actinomycetota</taxon>
        <taxon>Actinomycetes</taxon>
        <taxon>Pseudonocardiales</taxon>
        <taxon>Pseudonocardiaceae</taxon>
        <taxon>Actinokineospora</taxon>
    </lineage>
</organism>
<protein>
    <submittedName>
        <fullName evidence="1">Uncharacterized protein</fullName>
    </submittedName>
</protein>